<organism evidence="1 2">
    <name type="scientific">Rhizobium mongolense subsp. loessense</name>
    <dbReference type="NCBI Taxonomy" id="158890"/>
    <lineage>
        <taxon>Bacteria</taxon>
        <taxon>Pseudomonadati</taxon>
        <taxon>Pseudomonadota</taxon>
        <taxon>Alphaproteobacteria</taxon>
        <taxon>Hyphomicrobiales</taxon>
        <taxon>Rhizobiaceae</taxon>
        <taxon>Rhizobium/Agrobacterium group</taxon>
        <taxon>Rhizobium</taxon>
    </lineage>
</organism>
<evidence type="ECO:0000313" key="1">
    <source>
        <dbReference type="EMBL" id="SCW72969.1"/>
    </source>
</evidence>
<dbReference type="EMBL" id="FMTM01000007">
    <property type="protein sequence ID" value="SCW72969.1"/>
    <property type="molecule type" value="Genomic_DNA"/>
</dbReference>
<dbReference type="Proteomes" id="UP000199542">
    <property type="component" value="Unassembled WGS sequence"/>
</dbReference>
<name>A0A1G4SXE1_9HYPH</name>
<sequence length="76" mass="8409">MSLQDLLPLDESHIDTVTTVVHQWCKFHRVAIDSGRGRVAMTTAVRLAIGGKHSSPALAEALGRSMRIKQFQRPVD</sequence>
<gene>
    <name evidence="1" type="ORF">SAMN02927900_04231</name>
</gene>
<protein>
    <submittedName>
        <fullName evidence="1">Uncharacterized protein</fullName>
    </submittedName>
</protein>
<accession>A0A1G4SXE1</accession>
<proteinExistence type="predicted"/>
<reference evidence="1 2" key="1">
    <citation type="submission" date="2016-10" db="EMBL/GenBank/DDBJ databases">
        <authorList>
            <person name="de Groot N.N."/>
        </authorList>
    </citation>
    <scope>NUCLEOTIDE SEQUENCE [LARGE SCALE GENOMIC DNA]</scope>
    <source>
        <strain evidence="1 2">CGMCC 1.3401</strain>
    </source>
</reference>
<evidence type="ECO:0000313" key="2">
    <source>
        <dbReference type="Proteomes" id="UP000199542"/>
    </source>
</evidence>
<dbReference type="AlphaFoldDB" id="A0A1G4SXE1"/>